<accession>A0ABQ2N0T1</accession>
<keyword evidence="5" id="KW-1185">Reference proteome</keyword>
<dbReference type="Pfam" id="PF01882">
    <property type="entry name" value="DUF58"/>
    <property type="match status" value="1"/>
</dbReference>
<protein>
    <recommendedName>
        <fullName evidence="3">DUF58 domain-containing protein</fullName>
    </recommendedName>
</protein>
<reference evidence="5" key="1">
    <citation type="journal article" date="2019" name="Int. J. Syst. Evol. Microbiol.">
        <title>The Global Catalogue of Microorganisms (GCM) 10K type strain sequencing project: providing services to taxonomists for standard genome sequencing and annotation.</title>
        <authorList>
            <consortium name="The Broad Institute Genomics Platform"/>
            <consortium name="The Broad Institute Genome Sequencing Center for Infectious Disease"/>
            <person name="Wu L."/>
            <person name="Ma J."/>
        </authorList>
    </citation>
    <scope>NUCLEOTIDE SEQUENCE [LARGE SCALE GENOMIC DNA]</scope>
    <source>
        <strain evidence="5">CGMCC 4.7181</strain>
    </source>
</reference>
<evidence type="ECO:0000256" key="1">
    <source>
        <dbReference type="SAM" id="MobiDB-lite"/>
    </source>
</evidence>
<feature type="transmembrane region" description="Helical" evidence="2">
    <location>
        <begin position="12"/>
        <end position="31"/>
    </location>
</feature>
<organism evidence="4 5">
    <name type="scientific">Microbacterium nanhaiense</name>
    <dbReference type="NCBI Taxonomy" id="1301026"/>
    <lineage>
        <taxon>Bacteria</taxon>
        <taxon>Bacillati</taxon>
        <taxon>Actinomycetota</taxon>
        <taxon>Actinomycetes</taxon>
        <taxon>Micrococcales</taxon>
        <taxon>Microbacteriaceae</taxon>
        <taxon>Microbacterium</taxon>
    </lineage>
</organism>
<comment type="caution">
    <text evidence="4">The sequence shown here is derived from an EMBL/GenBank/DDBJ whole genome shotgun (WGS) entry which is preliminary data.</text>
</comment>
<keyword evidence="2" id="KW-1133">Transmembrane helix</keyword>
<dbReference type="PANTHER" id="PTHR34351:SF1">
    <property type="entry name" value="SLR1927 PROTEIN"/>
    <property type="match status" value="1"/>
</dbReference>
<feature type="region of interest" description="Disordered" evidence="1">
    <location>
        <begin position="165"/>
        <end position="195"/>
    </location>
</feature>
<evidence type="ECO:0000259" key="3">
    <source>
        <dbReference type="Pfam" id="PF01882"/>
    </source>
</evidence>
<evidence type="ECO:0000256" key="2">
    <source>
        <dbReference type="SAM" id="Phobius"/>
    </source>
</evidence>
<dbReference type="RefSeq" id="WP_188701200.1">
    <property type="nucleotide sequence ID" value="NZ_BMMQ01000005.1"/>
</dbReference>
<dbReference type="InterPro" id="IPR002881">
    <property type="entry name" value="DUF58"/>
</dbReference>
<proteinExistence type="predicted"/>
<name>A0ABQ2N0T1_9MICO</name>
<dbReference type="PANTHER" id="PTHR34351">
    <property type="entry name" value="SLR1927 PROTEIN-RELATED"/>
    <property type="match status" value="1"/>
</dbReference>
<evidence type="ECO:0000313" key="4">
    <source>
        <dbReference type="EMBL" id="GGO64247.1"/>
    </source>
</evidence>
<feature type="domain" description="DUF58" evidence="3">
    <location>
        <begin position="191"/>
        <end position="234"/>
    </location>
</feature>
<dbReference type="Proteomes" id="UP000638043">
    <property type="component" value="Unassembled WGS sequence"/>
</dbReference>
<feature type="compositionally biased region" description="Polar residues" evidence="1">
    <location>
        <begin position="166"/>
        <end position="186"/>
    </location>
</feature>
<sequence>MTSTGAPFRPTWRGIGMLLVAGTFTAGGIAFSRVELVYLAAVLVIALVLSWATVAIVRVPKRIERVLGSPLAPVGEPLRVVTRFDPSRSFDGAAELVSSGLVVSETSVGEEGLVSVVVPSRRGVHRLGPLRLERLAPFGAALRRRSAGGSVDIVAVPPIVPLAPLSSTGSTGDDATRSGAQGQGTDNLIPRPYAPGDSIRRVHWRASAHHGDLMVREEEREQTASATVVIDTAPGSWASADDFDLALSALVSVVARLRADGILVFVRTSAGSSLGDVAAASDLDRLLEACARLEPVSAPPAAIPELGIVVVIGPGAWPPATPAPHLLLTPAPVAAPGWQQATLGADIAASWAAAIEGGAR</sequence>
<dbReference type="EMBL" id="BMMQ01000005">
    <property type="protein sequence ID" value="GGO64247.1"/>
    <property type="molecule type" value="Genomic_DNA"/>
</dbReference>
<keyword evidence="2" id="KW-0472">Membrane</keyword>
<feature type="transmembrane region" description="Helical" evidence="2">
    <location>
        <begin position="37"/>
        <end position="57"/>
    </location>
</feature>
<keyword evidence="2" id="KW-0812">Transmembrane</keyword>
<evidence type="ECO:0000313" key="5">
    <source>
        <dbReference type="Proteomes" id="UP000638043"/>
    </source>
</evidence>
<gene>
    <name evidence="4" type="ORF">GCM10010910_18640</name>
</gene>